<dbReference type="AlphaFoldDB" id="A0AAV1PUZ6"/>
<feature type="region of interest" description="Disordered" evidence="1">
    <location>
        <begin position="82"/>
        <end position="101"/>
    </location>
</feature>
<protein>
    <submittedName>
        <fullName evidence="2">Uncharacterized protein LOC113164348</fullName>
    </submittedName>
</protein>
<reference evidence="2 3" key="1">
    <citation type="submission" date="2024-01" db="EMBL/GenBank/DDBJ databases">
        <authorList>
            <person name="Alioto T."/>
            <person name="Alioto T."/>
            <person name="Gomez Garrido J."/>
        </authorList>
    </citation>
    <scope>NUCLEOTIDE SEQUENCE [LARGE SCALE GENOMIC DNA]</scope>
</reference>
<dbReference type="Proteomes" id="UP001314229">
    <property type="component" value="Unassembled WGS sequence"/>
</dbReference>
<gene>
    <name evidence="2" type="ORF">FSCOSCO3_A019348</name>
</gene>
<accession>A0AAV1PUZ6</accession>
<sequence>MHLTCKDWWEGVWVGPQVQTGPDKEVHRQHCGQKDMLKLVDPDDAALIHNSCRDLNSSHHPTTKLYSAQHAMLMANLMSGSSSLNTRIQKSSKRGSNSGTL</sequence>
<dbReference type="EMBL" id="CAWUFR010000282">
    <property type="protein sequence ID" value="CAK6975050.1"/>
    <property type="molecule type" value="Genomic_DNA"/>
</dbReference>
<evidence type="ECO:0000313" key="3">
    <source>
        <dbReference type="Proteomes" id="UP001314229"/>
    </source>
</evidence>
<evidence type="ECO:0000313" key="2">
    <source>
        <dbReference type="EMBL" id="CAK6975050.1"/>
    </source>
</evidence>
<organism evidence="2 3">
    <name type="scientific">Scomber scombrus</name>
    <name type="common">Atlantic mackerel</name>
    <name type="synonym">Scomber vernalis</name>
    <dbReference type="NCBI Taxonomy" id="13677"/>
    <lineage>
        <taxon>Eukaryota</taxon>
        <taxon>Metazoa</taxon>
        <taxon>Chordata</taxon>
        <taxon>Craniata</taxon>
        <taxon>Vertebrata</taxon>
        <taxon>Euteleostomi</taxon>
        <taxon>Actinopterygii</taxon>
        <taxon>Neopterygii</taxon>
        <taxon>Teleostei</taxon>
        <taxon>Neoteleostei</taxon>
        <taxon>Acanthomorphata</taxon>
        <taxon>Pelagiaria</taxon>
        <taxon>Scombriformes</taxon>
        <taxon>Scombridae</taxon>
        <taxon>Scomber</taxon>
    </lineage>
</organism>
<name>A0AAV1PUZ6_SCOSC</name>
<keyword evidence="3" id="KW-1185">Reference proteome</keyword>
<comment type="caution">
    <text evidence="2">The sequence shown here is derived from an EMBL/GenBank/DDBJ whole genome shotgun (WGS) entry which is preliminary data.</text>
</comment>
<evidence type="ECO:0000256" key="1">
    <source>
        <dbReference type="SAM" id="MobiDB-lite"/>
    </source>
</evidence>
<proteinExistence type="predicted"/>